<evidence type="ECO:0000313" key="2">
    <source>
        <dbReference type="RefSeq" id="XP_052125357.1"/>
    </source>
</evidence>
<sequence length="260" mass="29159">MFSELDLLTGLPKLTALHCALLPGMEALIACRTLRDLTLQVELESRDAAVDGAAALLREAGQLRHVGLVFNREASSVAIAAKLLRALGASGQSSVHTLSINFNNRDCSRLAFNVFGNYGHFLNYKVLLSVLPRLPVLRELSLDYVPDELVPNLSPTTAPALRMLHSESWVPCCHEWLHSDTIRKIPHSIHVRLEGPFCSDCNWCYLDCHEDVKDFLEDERDRVSGTSICFYSHPNDQCSAPDLHTSNDDKLWWIRVPRSE</sequence>
<proteinExistence type="predicted"/>
<dbReference type="GeneID" id="113211090"/>
<organism evidence="1 2">
    <name type="scientific">Frankliniella occidentalis</name>
    <name type="common">Western flower thrips</name>
    <name type="synonym">Euthrips occidentalis</name>
    <dbReference type="NCBI Taxonomy" id="133901"/>
    <lineage>
        <taxon>Eukaryota</taxon>
        <taxon>Metazoa</taxon>
        <taxon>Ecdysozoa</taxon>
        <taxon>Arthropoda</taxon>
        <taxon>Hexapoda</taxon>
        <taxon>Insecta</taxon>
        <taxon>Pterygota</taxon>
        <taxon>Neoptera</taxon>
        <taxon>Paraneoptera</taxon>
        <taxon>Thysanoptera</taxon>
        <taxon>Terebrantia</taxon>
        <taxon>Thripoidea</taxon>
        <taxon>Thripidae</taxon>
        <taxon>Frankliniella</taxon>
    </lineage>
</organism>
<gene>
    <name evidence="2" type="primary">LOC113211090</name>
</gene>
<dbReference type="RefSeq" id="XP_052125357.1">
    <property type="nucleotide sequence ID" value="XM_052269397.1"/>
</dbReference>
<dbReference type="Proteomes" id="UP000504606">
    <property type="component" value="Unplaced"/>
</dbReference>
<dbReference type="AlphaFoldDB" id="A0A9C6WRC6"/>
<name>A0A9C6WRC6_FRAOC</name>
<reference evidence="2" key="1">
    <citation type="submission" date="2025-08" db="UniProtKB">
        <authorList>
            <consortium name="RefSeq"/>
        </authorList>
    </citation>
    <scope>IDENTIFICATION</scope>
    <source>
        <tissue evidence="2">Whole organism</tissue>
    </source>
</reference>
<dbReference type="KEGG" id="foc:113211090"/>
<evidence type="ECO:0000313" key="1">
    <source>
        <dbReference type="Proteomes" id="UP000504606"/>
    </source>
</evidence>
<accession>A0A9C6WRC6</accession>
<dbReference type="OrthoDB" id="4503771at2759"/>
<protein>
    <submittedName>
        <fullName evidence="2">Uncharacterized protein LOC113211090 isoform X1</fullName>
    </submittedName>
</protein>
<keyword evidence="1" id="KW-1185">Reference proteome</keyword>